<protein>
    <recommendedName>
        <fullName evidence="1">ESAT-6-like protein</fullName>
    </recommendedName>
</protein>
<dbReference type="NCBIfam" id="TIGR03930">
    <property type="entry name" value="WXG100_ESAT6"/>
    <property type="match status" value="1"/>
</dbReference>
<keyword evidence="2" id="KW-0175">Coiled coil</keyword>
<dbReference type="InterPro" id="IPR010310">
    <property type="entry name" value="T7SS_ESAT-6-like"/>
</dbReference>
<dbReference type="InterPro" id="IPR036689">
    <property type="entry name" value="ESAT-6-like_sf"/>
</dbReference>
<dbReference type="Proteomes" id="UP000198688">
    <property type="component" value="Chromosome I"/>
</dbReference>
<dbReference type="Gene3D" id="1.10.287.1060">
    <property type="entry name" value="ESAT-6-like"/>
    <property type="match status" value="1"/>
</dbReference>
<dbReference type="SUPFAM" id="SSF140453">
    <property type="entry name" value="EsxAB dimer-like"/>
    <property type="match status" value="1"/>
</dbReference>
<proteinExistence type="inferred from homology"/>
<evidence type="ECO:0000313" key="3">
    <source>
        <dbReference type="EMBL" id="SDT72551.1"/>
    </source>
</evidence>
<comment type="similarity">
    <text evidence="1">Belongs to the WXG100 family.</text>
</comment>
<keyword evidence="4" id="KW-1185">Reference proteome</keyword>
<dbReference type="OrthoDB" id="3387628at2"/>
<dbReference type="EMBL" id="LT629758">
    <property type="protein sequence ID" value="SDT72551.1"/>
    <property type="molecule type" value="Genomic_DNA"/>
</dbReference>
<evidence type="ECO:0000256" key="1">
    <source>
        <dbReference type="RuleBase" id="RU362001"/>
    </source>
</evidence>
<name>A0A1H2CQ53_9ACTN</name>
<dbReference type="AlphaFoldDB" id="A0A1H2CQ53"/>
<organism evidence="3 4">
    <name type="scientific">Actinoplanes derwentensis</name>
    <dbReference type="NCBI Taxonomy" id="113562"/>
    <lineage>
        <taxon>Bacteria</taxon>
        <taxon>Bacillati</taxon>
        <taxon>Actinomycetota</taxon>
        <taxon>Actinomycetes</taxon>
        <taxon>Micromonosporales</taxon>
        <taxon>Micromonosporaceae</taxon>
        <taxon>Actinoplanes</taxon>
    </lineage>
</organism>
<feature type="coiled-coil region" evidence="2">
    <location>
        <begin position="15"/>
        <end position="75"/>
    </location>
</feature>
<reference evidence="3 4" key="1">
    <citation type="submission" date="2016-10" db="EMBL/GenBank/DDBJ databases">
        <authorList>
            <person name="de Groot N.N."/>
        </authorList>
    </citation>
    <scope>NUCLEOTIDE SEQUENCE [LARGE SCALE GENOMIC DNA]</scope>
    <source>
        <strain evidence="3 4">DSM 43941</strain>
    </source>
</reference>
<evidence type="ECO:0000256" key="2">
    <source>
        <dbReference type="SAM" id="Coils"/>
    </source>
</evidence>
<dbReference type="RefSeq" id="WP_092549547.1">
    <property type="nucleotide sequence ID" value="NZ_BOMJ01000012.1"/>
</dbReference>
<gene>
    <name evidence="3" type="ORF">SAMN04489716_6437</name>
</gene>
<dbReference type="STRING" id="113562.SAMN04489716_6437"/>
<dbReference type="Pfam" id="PF06013">
    <property type="entry name" value="WXG100"/>
    <property type="match status" value="1"/>
</dbReference>
<accession>A0A1H2CQ53</accession>
<evidence type="ECO:0000313" key="4">
    <source>
        <dbReference type="Proteomes" id="UP000198688"/>
    </source>
</evidence>
<sequence length="105" mass="11015">MAETRASADSMASAAAKFDEVNNDLQKMLSDLMNELSVLSGSWKGLGASAFEQVKQEYAADLRSLNNALSETAEAIRTSGTSYTASDSEAASRVAKTGGTFSLPL</sequence>